<accession>A0ABQ2WTB3</accession>
<organism evidence="3 4">
    <name type="scientific">Alishewanella tabrizica</name>
    <dbReference type="NCBI Taxonomy" id="671278"/>
    <lineage>
        <taxon>Bacteria</taxon>
        <taxon>Pseudomonadati</taxon>
        <taxon>Pseudomonadota</taxon>
        <taxon>Gammaproteobacteria</taxon>
        <taxon>Alteromonadales</taxon>
        <taxon>Alteromonadaceae</taxon>
        <taxon>Alishewanella</taxon>
    </lineage>
</organism>
<dbReference type="InterPro" id="IPR025392">
    <property type="entry name" value="DUF4124"/>
</dbReference>
<evidence type="ECO:0000259" key="2">
    <source>
        <dbReference type="Pfam" id="PF13511"/>
    </source>
</evidence>
<keyword evidence="1" id="KW-0732">Signal</keyword>
<feature type="signal peptide" evidence="1">
    <location>
        <begin position="1"/>
        <end position="21"/>
    </location>
</feature>
<evidence type="ECO:0000313" key="4">
    <source>
        <dbReference type="Proteomes" id="UP000634667"/>
    </source>
</evidence>
<dbReference type="EMBL" id="BMYR01000014">
    <property type="protein sequence ID" value="GGW71638.1"/>
    <property type="molecule type" value="Genomic_DNA"/>
</dbReference>
<reference evidence="4" key="1">
    <citation type="journal article" date="2019" name="Int. J. Syst. Evol. Microbiol.">
        <title>The Global Catalogue of Microorganisms (GCM) 10K type strain sequencing project: providing services to taxonomists for standard genome sequencing and annotation.</title>
        <authorList>
            <consortium name="The Broad Institute Genomics Platform"/>
            <consortium name="The Broad Institute Genome Sequencing Center for Infectious Disease"/>
            <person name="Wu L."/>
            <person name="Ma J."/>
        </authorList>
    </citation>
    <scope>NUCLEOTIDE SEQUENCE [LARGE SCALE GENOMIC DNA]</scope>
    <source>
        <strain evidence="4">KCTC 23723</strain>
    </source>
</reference>
<gene>
    <name evidence="3" type="ORF">GCM10008111_29620</name>
</gene>
<comment type="caution">
    <text evidence="3">The sequence shown here is derived from an EMBL/GenBank/DDBJ whole genome shotgun (WGS) entry which is preliminary data.</text>
</comment>
<feature type="chain" id="PRO_5047247853" description="DUF4124 domain-containing protein" evidence="1">
    <location>
        <begin position="22"/>
        <end position="138"/>
    </location>
</feature>
<dbReference type="Pfam" id="PF13511">
    <property type="entry name" value="DUF4124"/>
    <property type="match status" value="1"/>
</dbReference>
<name>A0ABQ2WTB3_9ALTE</name>
<proteinExistence type="predicted"/>
<keyword evidence="4" id="KW-1185">Reference proteome</keyword>
<dbReference type="Proteomes" id="UP000634667">
    <property type="component" value="Unassembled WGS sequence"/>
</dbReference>
<evidence type="ECO:0000313" key="3">
    <source>
        <dbReference type="EMBL" id="GGW71638.1"/>
    </source>
</evidence>
<evidence type="ECO:0000256" key="1">
    <source>
        <dbReference type="SAM" id="SignalP"/>
    </source>
</evidence>
<sequence>MDRTMAKVQLLLLFVVGFASNASLSAQTVYSWQDSKGVTHFSQQPPPNGDYQLLSVQSSRAATPREAEAGTVGDTVDPALCQQAKNQLELLKNQQELFTRVLNTTTNTTEMRLITDDEREQQRLLAEFEIKRRCSATP</sequence>
<protein>
    <recommendedName>
        <fullName evidence="2">DUF4124 domain-containing protein</fullName>
    </recommendedName>
</protein>
<feature type="domain" description="DUF4124" evidence="2">
    <location>
        <begin position="22"/>
        <end position="68"/>
    </location>
</feature>